<dbReference type="InterPro" id="IPR013094">
    <property type="entry name" value="AB_hydrolase_3"/>
</dbReference>
<name>A0A179VD34_9MYCO</name>
<sequence length="280" mass="30103">MPANRLAILVARAVIHVACLASFPVRGTVIRSPDGPVRGEWVYAPAARDDGGVVLLLHGSGYAICSPRTHRGFASHLSECSGLPVFTAQYRRAPESVFPAAEDDALAAYRSLLDTGYRPDQITVAGDSAGGHLAITLPGRARAEGLQPPAALALFGPLIDPSFAASLTDRRIRGNPLHPRVGQRILALYVAGHDVQDPRLSVLNGDLGALPPMQLHYGTLEVMRADNERFARQVRSSGGICETYEWPGLVHGYWMLPRQMAAAGRSIEIAARFLSRMTSP</sequence>
<dbReference type="GO" id="GO:0004806">
    <property type="term" value="F:triacylglycerol lipase activity"/>
    <property type="evidence" value="ECO:0007669"/>
    <property type="project" value="TreeGrafter"/>
</dbReference>
<evidence type="ECO:0000313" key="5">
    <source>
        <dbReference type="EMBL" id="OAT69808.1"/>
    </source>
</evidence>
<dbReference type="Gene3D" id="3.40.50.1820">
    <property type="entry name" value="alpha/beta hydrolase"/>
    <property type="match status" value="1"/>
</dbReference>
<comment type="caution">
    <text evidence="5">The sequence shown here is derived from an EMBL/GenBank/DDBJ whole genome shotgun (WGS) entry which is preliminary data.</text>
</comment>
<keyword evidence="2" id="KW-0378">Hydrolase</keyword>
<dbReference type="SUPFAM" id="SSF53474">
    <property type="entry name" value="alpha/beta-Hydrolases"/>
    <property type="match status" value="1"/>
</dbReference>
<dbReference type="Pfam" id="PF07859">
    <property type="entry name" value="Abhydrolase_3"/>
    <property type="match status" value="1"/>
</dbReference>
<feature type="active site" evidence="3">
    <location>
        <position position="128"/>
    </location>
</feature>
<dbReference type="InterPro" id="IPR033140">
    <property type="entry name" value="Lipase_GDXG_put_SER_AS"/>
</dbReference>
<evidence type="ECO:0000259" key="4">
    <source>
        <dbReference type="Pfam" id="PF07859"/>
    </source>
</evidence>
<dbReference type="AlphaFoldDB" id="A0A179VD34"/>
<dbReference type="PROSITE" id="PS01174">
    <property type="entry name" value="LIPASE_GDXG_SER"/>
    <property type="match status" value="1"/>
</dbReference>
<comment type="similarity">
    <text evidence="1">Belongs to the 'GDXG' lipolytic enzyme family.</text>
</comment>
<proteinExistence type="inferred from homology"/>
<evidence type="ECO:0000313" key="6">
    <source>
        <dbReference type="Proteomes" id="UP000186919"/>
    </source>
</evidence>
<evidence type="ECO:0000256" key="2">
    <source>
        <dbReference type="ARBA" id="ARBA00022801"/>
    </source>
</evidence>
<dbReference type="PANTHER" id="PTHR48081">
    <property type="entry name" value="AB HYDROLASE SUPERFAMILY PROTEIN C4A8.06C"/>
    <property type="match status" value="1"/>
</dbReference>
<gene>
    <name evidence="5" type="ORF">AWB85_19320</name>
</gene>
<dbReference type="InterPro" id="IPR050300">
    <property type="entry name" value="GDXG_lipolytic_enzyme"/>
</dbReference>
<evidence type="ECO:0000256" key="3">
    <source>
        <dbReference type="PROSITE-ProRule" id="PRU10038"/>
    </source>
</evidence>
<protein>
    <recommendedName>
        <fullName evidence="4">Alpha/beta hydrolase fold-3 domain-containing protein</fullName>
    </recommendedName>
</protein>
<accession>A0A179VD34</accession>
<dbReference type="EMBL" id="LQYE01000002">
    <property type="protein sequence ID" value="OAT69808.1"/>
    <property type="molecule type" value="Genomic_DNA"/>
</dbReference>
<reference evidence="5 6" key="1">
    <citation type="submission" date="2016-01" db="EMBL/GenBank/DDBJ databases">
        <title>Mycobacterium immunogenum strain CD11_6 genome sequencing and assembly.</title>
        <authorList>
            <person name="Kaur G."/>
            <person name="Nair G.R."/>
            <person name="Mayilraj S."/>
        </authorList>
    </citation>
    <scope>NUCLEOTIDE SEQUENCE [LARGE SCALE GENOMIC DNA]</scope>
    <source>
        <strain evidence="5 6">CD11-6</strain>
    </source>
</reference>
<evidence type="ECO:0000256" key="1">
    <source>
        <dbReference type="ARBA" id="ARBA00010515"/>
    </source>
</evidence>
<dbReference type="InterPro" id="IPR029058">
    <property type="entry name" value="AB_hydrolase_fold"/>
</dbReference>
<organism evidence="5 6">
    <name type="scientific">Mycobacteroides immunogenum</name>
    <dbReference type="NCBI Taxonomy" id="83262"/>
    <lineage>
        <taxon>Bacteria</taxon>
        <taxon>Bacillati</taxon>
        <taxon>Actinomycetota</taxon>
        <taxon>Actinomycetes</taxon>
        <taxon>Mycobacteriales</taxon>
        <taxon>Mycobacteriaceae</taxon>
        <taxon>Mycobacteroides</taxon>
    </lineage>
</organism>
<dbReference type="Proteomes" id="UP000186919">
    <property type="component" value="Unassembled WGS sequence"/>
</dbReference>
<dbReference type="PANTHER" id="PTHR48081:SF30">
    <property type="entry name" value="ACETYL-HYDROLASE LIPR-RELATED"/>
    <property type="match status" value="1"/>
</dbReference>
<feature type="domain" description="Alpha/beta hydrolase fold-3" evidence="4">
    <location>
        <begin position="54"/>
        <end position="254"/>
    </location>
</feature>